<dbReference type="KEGG" id="hara:AArcS_2652"/>
<keyword evidence="1 3" id="KW-0378">Hydrolase</keyword>
<dbReference type="Proteomes" id="UP000663586">
    <property type="component" value="Chromosome"/>
</dbReference>
<accession>A0A897MV02</accession>
<dbReference type="Pfam" id="PF00293">
    <property type="entry name" value="NUDIX"/>
    <property type="match status" value="1"/>
</dbReference>
<reference evidence="3" key="1">
    <citation type="submission" date="2020-11" db="EMBL/GenBank/DDBJ databases">
        <title>Carbohydrate-dependent, anaerobic sulfur respiration: A novel catabolism in halophilic archaea.</title>
        <authorList>
            <person name="Sorokin D.Y."/>
            <person name="Messina E."/>
            <person name="Smedile F."/>
            <person name="La Cono V."/>
            <person name="Hallsworth J.E."/>
            <person name="Yakimov M.M."/>
        </authorList>
    </citation>
    <scope>NUCLEOTIDE SEQUENCE</scope>
    <source>
        <strain evidence="3">AArc-S</strain>
    </source>
</reference>
<dbReference type="EMBL" id="CP064786">
    <property type="protein sequence ID" value="QSG03848.1"/>
    <property type="molecule type" value="Genomic_DNA"/>
</dbReference>
<dbReference type="SUPFAM" id="SSF55811">
    <property type="entry name" value="Nudix"/>
    <property type="match status" value="1"/>
</dbReference>
<dbReference type="Gene3D" id="3.90.79.10">
    <property type="entry name" value="Nucleoside Triphosphate Pyrophosphohydrolase"/>
    <property type="match status" value="1"/>
</dbReference>
<evidence type="ECO:0000256" key="1">
    <source>
        <dbReference type="ARBA" id="ARBA00022801"/>
    </source>
</evidence>
<sequence>MPPSTVTYVQKACAYITRTEGELLVFDGPEYEKKQVPKGTLDEDETPREALIREVREETGLEELDSIDYLTTDLWQRRERRWYVRHFFHAVVDEPRDEWVHTVTGEGEEVGNEYECSWIETPAQVQFALDLDDYLHLLRRQPLTAVPSPQSSQP</sequence>
<dbReference type="RefSeq" id="WP_238477889.1">
    <property type="nucleotide sequence ID" value="NZ_CP064786.1"/>
</dbReference>
<feature type="domain" description="Nudix hydrolase" evidence="2">
    <location>
        <begin position="7"/>
        <end position="144"/>
    </location>
</feature>
<dbReference type="InterPro" id="IPR015797">
    <property type="entry name" value="NUDIX_hydrolase-like_dom_sf"/>
</dbReference>
<name>A0A897MV02_9EURY</name>
<protein>
    <submittedName>
        <fullName evidence="3">NUDIX family hydrolase</fullName>
    </submittedName>
</protein>
<evidence type="ECO:0000313" key="3">
    <source>
        <dbReference type="EMBL" id="QSG03848.1"/>
    </source>
</evidence>
<dbReference type="PROSITE" id="PS00893">
    <property type="entry name" value="NUDIX_BOX"/>
    <property type="match status" value="1"/>
</dbReference>
<dbReference type="AlphaFoldDB" id="A0A897MV02"/>
<dbReference type="InterPro" id="IPR020084">
    <property type="entry name" value="NUDIX_hydrolase_CS"/>
</dbReference>
<dbReference type="PROSITE" id="PS51462">
    <property type="entry name" value="NUDIX"/>
    <property type="match status" value="1"/>
</dbReference>
<keyword evidence="4" id="KW-1185">Reference proteome</keyword>
<evidence type="ECO:0000259" key="2">
    <source>
        <dbReference type="PROSITE" id="PS51462"/>
    </source>
</evidence>
<proteinExistence type="predicted"/>
<organism evidence="3 4">
    <name type="scientific">Natranaeroarchaeum sulfidigenes</name>
    <dbReference type="NCBI Taxonomy" id="2784880"/>
    <lineage>
        <taxon>Archaea</taxon>
        <taxon>Methanobacteriati</taxon>
        <taxon>Methanobacteriota</taxon>
        <taxon>Stenosarchaea group</taxon>
        <taxon>Halobacteria</taxon>
        <taxon>Halobacteriales</taxon>
        <taxon>Natronoarchaeaceae</taxon>
        <taxon>Natranaeroarchaeum</taxon>
    </lineage>
</organism>
<dbReference type="InterPro" id="IPR000086">
    <property type="entry name" value="NUDIX_hydrolase_dom"/>
</dbReference>
<gene>
    <name evidence="3" type="ORF">AArcS_2652</name>
</gene>
<dbReference type="GeneID" id="70686034"/>
<dbReference type="GO" id="GO:0016787">
    <property type="term" value="F:hydrolase activity"/>
    <property type="evidence" value="ECO:0007669"/>
    <property type="project" value="UniProtKB-KW"/>
</dbReference>
<evidence type="ECO:0000313" key="4">
    <source>
        <dbReference type="Proteomes" id="UP000663586"/>
    </source>
</evidence>